<accession>A0A379DH68</accession>
<evidence type="ECO:0000313" key="1">
    <source>
        <dbReference type="EMBL" id="SUB77740.1"/>
    </source>
</evidence>
<gene>
    <name evidence="1" type="ORF">NCTC13100_00879</name>
</gene>
<sequence length="39" mass="4777">MVQTLLLVLLIFKEKKNYNETKNIRYRLPRKKIHAGFCR</sequence>
<dbReference type="EMBL" id="UGTI01000001">
    <property type="protein sequence ID" value="SUB77740.1"/>
    <property type="molecule type" value="Genomic_DNA"/>
</dbReference>
<protein>
    <submittedName>
        <fullName evidence="1">Uncharacterized protein</fullName>
    </submittedName>
</protein>
<name>A0A379DH68_9PORP</name>
<dbReference type="AlphaFoldDB" id="A0A379DH68"/>
<evidence type="ECO:0000313" key="2">
    <source>
        <dbReference type="Proteomes" id="UP000254263"/>
    </source>
</evidence>
<organism evidence="1 2">
    <name type="scientific">Porphyromonas macacae</name>
    <dbReference type="NCBI Taxonomy" id="28115"/>
    <lineage>
        <taxon>Bacteria</taxon>
        <taxon>Pseudomonadati</taxon>
        <taxon>Bacteroidota</taxon>
        <taxon>Bacteroidia</taxon>
        <taxon>Bacteroidales</taxon>
        <taxon>Porphyromonadaceae</taxon>
        <taxon>Porphyromonas</taxon>
    </lineage>
</organism>
<reference evidence="1 2" key="1">
    <citation type="submission" date="2018-06" db="EMBL/GenBank/DDBJ databases">
        <authorList>
            <consortium name="Pathogen Informatics"/>
            <person name="Doyle S."/>
        </authorList>
    </citation>
    <scope>NUCLEOTIDE SEQUENCE [LARGE SCALE GENOMIC DNA]</scope>
    <source>
        <strain evidence="1 2">NCTC13100</strain>
    </source>
</reference>
<dbReference type="Proteomes" id="UP000254263">
    <property type="component" value="Unassembled WGS sequence"/>
</dbReference>
<proteinExistence type="predicted"/>